<comment type="caution">
    <text evidence="1">The sequence shown here is derived from an EMBL/GenBank/DDBJ whole genome shotgun (WGS) entry which is preliminary data.</text>
</comment>
<gene>
    <name evidence="1" type="ORF">G2W53_026610</name>
</gene>
<accession>A0A834THR6</accession>
<proteinExistence type="predicted"/>
<name>A0A834THR6_9FABA</name>
<protein>
    <submittedName>
        <fullName evidence="1">Uncharacterized protein</fullName>
    </submittedName>
</protein>
<keyword evidence="2" id="KW-1185">Reference proteome</keyword>
<dbReference type="EMBL" id="JAAIUW010000008">
    <property type="protein sequence ID" value="KAF7821155.1"/>
    <property type="molecule type" value="Genomic_DNA"/>
</dbReference>
<organism evidence="1 2">
    <name type="scientific">Senna tora</name>
    <dbReference type="NCBI Taxonomy" id="362788"/>
    <lineage>
        <taxon>Eukaryota</taxon>
        <taxon>Viridiplantae</taxon>
        <taxon>Streptophyta</taxon>
        <taxon>Embryophyta</taxon>
        <taxon>Tracheophyta</taxon>
        <taxon>Spermatophyta</taxon>
        <taxon>Magnoliopsida</taxon>
        <taxon>eudicotyledons</taxon>
        <taxon>Gunneridae</taxon>
        <taxon>Pentapetalae</taxon>
        <taxon>rosids</taxon>
        <taxon>fabids</taxon>
        <taxon>Fabales</taxon>
        <taxon>Fabaceae</taxon>
        <taxon>Caesalpinioideae</taxon>
        <taxon>Cassia clade</taxon>
        <taxon>Senna</taxon>
    </lineage>
</organism>
<evidence type="ECO:0000313" key="2">
    <source>
        <dbReference type="Proteomes" id="UP000634136"/>
    </source>
</evidence>
<reference evidence="1" key="1">
    <citation type="submission" date="2020-09" db="EMBL/GenBank/DDBJ databases">
        <title>Genome-Enabled Discovery of Anthraquinone Biosynthesis in Senna tora.</title>
        <authorList>
            <person name="Kang S.-H."/>
            <person name="Pandey R.P."/>
            <person name="Lee C.-M."/>
            <person name="Sim J.-S."/>
            <person name="Jeong J.-T."/>
            <person name="Choi B.-S."/>
            <person name="Jung M."/>
            <person name="Ginzburg D."/>
            <person name="Zhao K."/>
            <person name="Won S.Y."/>
            <person name="Oh T.-J."/>
            <person name="Yu Y."/>
            <person name="Kim N.-H."/>
            <person name="Lee O.R."/>
            <person name="Lee T.-H."/>
            <person name="Bashyal P."/>
            <person name="Kim T.-S."/>
            <person name="Lee W.-H."/>
            <person name="Kawkins C."/>
            <person name="Kim C.-K."/>
            <person name="Kim J.S."/>
            <person name="Ahn B.O."/>
            <person name="Rhee S.Y."/>
            <person name="Sohng J.K."/>
        </authorList>
    </citation>
    <scope>NUCLEOTIDE SEQUENCE</scope>
    <source>
        <tissue evidence="1">Leaf</tissue>
    </source>
</reference>
<evidence type="ECO:0000313" key="1">
    <source>
        <dbReference type="EMBL" id="KAF7821155.1"/>
    </source>
</evidence>
<dbReference type="Proteomes" id="UP000634136">
    <property type="component" value="Unassembled WGS sequence"/>
</dbReference>
<sequence>MAWIIATCVLNPNFVYPEHEELKQRSTRERVKEI</sequence>
<dbReference type="AlphaFoldDB" id="A0A834THR6"/>